<reference evidence="7 8" key="1">
    <citation type="journal article" date="2009" name="Stand. Genomic Sci.">
        <title>Complete genome sequence of Pirellula staleyi type strain (ATCC 27377).</title>
        <authorList>
            <person name="Clum A."/>
            <person name="Tindall B.J."/>
            <person name="Sikorski J."/>
            <person name="Ivanova N."/>
            <person name="Mavrommatis K."/>
            <person name="Lucas S."/>
            <person name="Glavina del Rio T."/>
            <person name="Nolan M."/>
            <person name="Chen F."/>
            <person name="Tice H."/>
            <person name="Pitluck S."/>
            <person name="Cheng J.F."/>
            <person name="Chertkov O."/>
            <person name="Brettin T."/>
            <person name="Han C."/>
            <person name="Detter J.C."/>
            <person name="Kuske C."/>
            <person name="Bruce D."/>
            <person name="Goodwin L."/>
            <person name="Ovchinikova G."/>
            <person name="Pati A."/>
            <person name="Mikhailova N."/>
            <person name="Chen A."/>
            <person name="Palaniappan K."/>
            <person name="Land M."/>
            <person name="Hauser L."/>
            <person name="Chang Y.J."/>
            <person name="Jeffries C.D."/>
            <person name="Chain P."/>
            <person name="Rohde M."/>
            <person name="Goker M."/>
            <person name="Bristow J."/>
            <person name="Eisen J.A."/>
            <person name="Markowitz V."/>
            <person name="Hugenholtz P."/>
            <person name="Kyrpides N.C."/>
            <person name="Klenk H.P."/>
            <person name="Lapidus A."/>
        </authorList>
    </citation>
    <scope>NUCLEOTIDE SEQUENCE [LARGE SCALE GENOMIC DNA]</scope>
    <source>
        <strain evidence="8">ATCC 27377 / DSM 6068 / ICPB 4128</strain>
    </source>
</reference>
<sequence length="309" mass="34050">MIDSPELAASPGVPEVPLSHLDQLWFQVSGLLCNLACHHCFVSSSPTNRSLEMLSFDQIKTRLEESIPLGVKEYYFTGGEPFLHPQMTEILELSLQYGPTTVLTNGTVLKDSWLARLAAVQAASIYSLEFRLSIDGPSAAINDPVRGSGTFARAMAGVKKLCAHGFLPLITAVRTWNEEDESQILSEFVEVLREQGYARPRLKILPSLRLGEEARRSGAYAHDERVTAELLIDFDRSQLLCEHARHVSVRGVHVCPLLVEQPTSILGDSLAESLQKPARLDHGACFTCYQFGAICSNSASRSMRGEEHA</sequence>
<dbReference type="GO" id="GO:0051536">
    <property type="term" value="F:iron-sulfur cluster binding"/>
    <property type="evidence" value="ECO:0007669"/>
    <property type="project" value="UniProtKB-KW"/>
</dbReference>
<keyword evidence="2" id="KW-0949">S-adenosyl-L-methionine</keyword>
<keyword evidence="8" id="KW-1185">Reference proteome</keyword>
<keyword evidence="4" id="KW-0408">Iron</keyword>
<dbReference type="STRING" id="530564.Psta_4064"/>
<comment type="cofactor">
    <cofactor evidence="1">
        <name>[4Fe-4S] cluster</name>
        <dbReference type="ChEBI" id="CHEBI:49883"/>
    </cofactor>
</comment>
<proteinExistence type="predicted"/>
<dbReference type="PROSITE" id="PS51918">
    <property type="entry name" value="RADICAL_SAM"/>
    <property type="match status" value="1"/>
</dbReference>
<evidence type="ECO:0000256" key="2">
    <source>
        <dbReference type="ARBA" id="ARBA00022691"/>
    </source>
</evidence>
<dbReference type="SUPFAM" id="SSF102114">
    <property type="entry name" value="Radical SAM enzymes"/>
    <property type="match status" value="1"/>
</dbReference>
<dbReference type="HOGENOM" id="CLU_882429_0_0_0"/>
<dbReference type="OrthoDB" id="9810775at2"/>
<evidence type="ECO:0000256" key="3">
    <source>
        <dbReference type="ARBA" id="ARBA00022723"/>
    </source>
</evidence>
<dbReference type="InterPro" id="IPR013785">
    <property type="entry name" value="Aldolase_TIM"/>
</dbReference>
<dbReference type="PANTHER" id="PTHR11228:SF7">
    <property type="entry name" value="PQQA PEPTIDE CYCLASE"/>
    <property type="match status" value="1"/>
</dbReference>
<dbReference type="PANTHER" id="PTHR11228">
    <property type="entry name" value="RADICAL SAM DOMAIN PROTEIN"/>
    <property type="match status" value="1"/>
</dbReference>
<dbReference type="Proteomes" id="UP000001887">
    <property type="component" value="Chromosome"/>
</dbReference>
<dbReference type="InterPro" id="IPR058240">
    <property type="entry name" value="rSAM_sf"/>
</dbReference>
<name>D2R2Y4_PIRSD</name>
<evidence type="ECO:0000313" key="8">
    <source>
        <dbReference type="Proteomes" id="UP000001887"/>
    </source>
</evidence>
<feature type="domain" description="Radical SAM core" evidence="6">
    <location>
        <begin position="16"/>
        <end position="250"/>
    </location>
</feature>
<keyword evidence="3" id="KW-0479">Metal-binding</keyword>
<dbReference type="GO" id="GO:0046872">
    <property type="term" value="F:metal ion binding"/>
    <property type="evidence" value="ECO:0007669"/>
    <property type="project" value="UniProtKB-KW"/>
</dbReference>
<dbReference type="GO" id="GO:0003824">
    <property type="term" value="F:catalytic activity"/>
    <property type="evidence" value="ECO:0007669"/>
    <property type="project" value="InterPro"/>
</dbReference>
<gene>
    <name evidence="7" type="ordered locus">Psta_4064</name>
</gene>
<dbReference type="eggNOG" id="COG0535">
    <property type="taxonomic scope" value="Bacteria"/>
</dbReference>
<dbReference type="SFLD" id="SFLDS00029">
    <property type="entry name" value="Radical_SAM"/>
    <property type="match status" value="1"/>
</dbReference>
<dbReference type="InterPro" id="IPR050377">
    <property type="entry name" value="Radical_SAM_PqqE_MftC-like"/>
</dbReference>
<dbReference type="Pfam" id="PF04055">
    <property type="entry name" value="Radical_SAM"/>
    <property type="match status" value="1"/>
</dbReference>
<evidence type="ECO:0000256" key="5">
    <source>
        <dbReference type="ARBA" id="ARBA00023014"/>
    </source>
</evidence>
<organism evidence="7 8">
    <name type="scientific">Pirellula staleyi (strain ATCC 27377 / DSM 6068 / ICPB 4128)</name>
    <name type="common">Pirella staleyi</name>
    <dbReference type="NCBI Taxonomy" id="530564"/>
    <lineage>
        <taxon>Bacteria</taxon>
        <taxon>Pseudomonadati</taxon>
        <taxon>Planctomycetota</taxon>
        <taxon>Planctomycetia</taxon>
        <taxon>Pirellulales</taxon>
        <taxon>Pirellulaceae</taxon>
        <taxon>Pirellula</taxon>
    </lineage>
</organism>
<dbReference type="KEGG" id="psl:Psta_4064"/>
<evidence type="ECO:0000256" key="4">
    <source>
        <dbReference type="ARBA" id="ARBA00023004"/>
    </source>
</evidence>
<dbReference type="AlphaFoldDB" id="D2R2Y4"/>
<dbReference type="SFLD" id="SFLDG01067">
    <property type="entry name" value="SPASM/twitch_domain_containing"/>
    <property type="match status" value="1"/>
</dbReference>
<evidence type="ECO:0000256" key="1">
    <source>
        <dbReference type="ARBA" id="ARBA00001966"/>
    </source>
</evidence>
<dbReference type="EMBL" id="CP001848">
    <property type="protein sequence ID" value="ADB18717.1"/>
    <property type="molecule type" value="Genomic_DNA"/>
</dbReference>
<keyword evidence="5" id="KW-0411">Iron-sulfur</keyword>
<evidence type="ECO:0000259" key="6">
    <source>
        <dbReference type="PROSITE" id="PS51918"/>
    </source>
</evidence>
<dbReference type="Gene3D" id="3.20.20.70">
    <property type="entry name" value="Aldolase class I"/>
    <property type="match status" value="1"/>
</dbReference>
<accession>D2R2Y4</accession>
<evidence type="ECO:0000313" key="7">
    <source>
        <dbReference type="EMBL" id="ADB18717.1"/>
    </source>
</evidence>
<dbReference type="InterPro" id="IPR007197">
    <property type="entry name" value="rSAM"/>
</dbReference>
<dbReference type="CDD" id="cd01335">
    <property type="entry name" value="Radical_SAM"/>
    <property type="match status" value="1"/>
</dbReference>
<protein>
    <submittedName>
        <fullName evidence="7">Radical SAM domain protein</fullName>
    </submittedName>
</protein>